<name>E5AD65_LEPMJ</name>
<dbReference type="EMBL" id="FP929139">
    <property type="protein sequence ID" value="CBY02417.1"/>
    <property type="molecule type" value="Genomic_DNA"/>
</dbReference>
<proteinExistence type="predicted"/>
<evidence type="ECO:0000313" key="1">
    <source>
        <dbReference type="EMBL" id="CBY02417.1"/>
    </source>
</evidence>
<protein>
    <submittedName>
        <fullName evidence="1">Predicted protein</fullName>
    </submittedName>
</protein>
<organism evidence="1 2">
    <name type="scientific">Leptosphaeria maculans (strain JN3 / isolate v23.1.3 / race Av1-4-5-6-7-8)</name>
    <name type="common">Blackleg fungus</name>
    <name type="synonym">Phoma lingam</name>
    <dbReference type="NCBI Taxonomy" id="985895"/>
    <lineage>
        <taxon>Eukaryota</taxon>
        <taxon>Fungi</taxon>
        <taxon>Dikarya</taxon>
        <taxon>Ascomycota</taxon>
        <taxon>Pezizomycotina</taxon>
        <taxon>Dothideomycetes</taxon>
        <taxon>Pleosporomycetidae</taxon>
        <taxon>Pleosporales</taxon>
        <taxon>Pleosporineae</taxon>
        <taxon>Leptosphaeriaceae</taxon>
        <taxon>Plenodomus</taxon>
        <taxon>Plenodomus lingam/Leptosphaeria maculans species complex</taxon>
    </lineage>
</organism>
<sequence>MLARKAQLSRIDVGDAGAALLKRLREYLATQQIAFPTDLHDAFDKYEALQKDFGVHDSGYMQAEQELSAREWSFMDQETDFYQYGLPIPTLEEWVDFETLKSAAGAPEISRPEPLMRKSHVPYRLNTSEFPLPSDKDATSMGTDPYLAAVSSSIERNLDHVLAGLGSWQEAFEILIQDQTQRLDRKEAIGVPVNVRAPNIQVCQPLSMHAAVYWEDKLPSR</sequence>
<dbReference type="OrthoDB" id="3798432at2759"/>
<dbReference type="InParanoid" id="E5AD65"/>
<dbReference type="GeneID" id="13286619"/>
<gene>
    <name evidence="1" type="ORF">LEMA_P012040.1</name>
</gene>
<dbReference type="HOGENOM" id="CLU_1250870_0_0_1"/>
<dbReference type="VEuPathDB" id="FungiDB:LEMA_P012040.1"/>
<dbReference type="AlphaFoldDB" id="E5AD65"/>
<reference evidence="2" key="1">
    <citation type="journal article" date="2011" name="Nat. Commun.">
        <title>Effector diversification within compartments of the Leptosphaeria maculans genome affected by Repeat-Induced Point mutations.</title>
        <authorList>
            <person name="Rouxel T."/>
            <person name="Grandaubert J."/>
            <person name="Hane J.K."/>
            <person name="Hoede C."/>
            <person name="van de Wouw A.P."/>
            <person name="Couloux A."/>
            <person name="Dominguez V."/>
            <person name="Anthouard V."/>
            <person name="Bally P."/>
            <person name="Bourras S."/>
            <person name="Cozijnsen A.J."/>
            <person name="Ciuffetti L.M."/>
            <person name="Degrave A."/>
            <person name="Dilmaghani A."/>
            <person name="Duret L."/>
            <person name="Fudal I."/>
            <person name="Goodwin S.B."/>
            <person name="Gout L."/>
            <person name="Glaser N."/>
            <person name="Linglin J."/>
            <person name="Kema G.H.J."/>
            <person name="Lapalu N."/>
            <person name="Lawrence C.B."/>
            <person name="May K."/>
            <person name="Meyer M."/>
            <person name="Ollivier B."/>
            <person name="Poulain J."/>
            <person name="Schoch C.L."/>
            <person name="Simon A."/>
            <person name="Spatafora J.W."/>
            <person name="Stachowiak A."/>
            <person name="Turgeon B.G."/>
            <person name="Tyler B.M."/>
            <person name="Vincent D."/>
            <person name="Weissenbach J."/>
            <person name="Amselem J."/>
            <person name="Quesneville H."/>
            <person name="Oliver R.P."/>
            <person name="Wincker P."/>
            <person name="Balesdent M.-H."/>
            <person name="Howlett B.J."/>
        </authorList>
    </citation>
    <scope>NUCLEOTIDE SEQUENCE [LARGE SCALE GENOMIC DNA]</scope>
    <source>
        <strain evidence="2">JN3 / isolate v23.1.3 / race Av1-4-5-6-7-8</strain>
    </source>
</reference>
<evidence type="ECO:0000313" key="2">
    <source>
        <dbReference type="Proteomes" id="UP000002668"/>
    </source>
</evidence>
<keyword evidence="2" id="KW-1185">Reference proteome</keyword>
<accession>E5AD65</accession>
<dbReference type="Proteomes" id="UP000002668">
    <property type="component" value="Genome"/>
</dbReference>